<keyword evidence="4 9" id="KW-0067">ATP-binding</keyword>
<keyword evidence="7" id="KW-0472">Membrane</keyword>
<dbReference type="GO" id="GO:0006865">
    <property type="term" value="P:amino acid transport"/>
    <property type="evidence" value="ECO:0007669"/>
    <property type="project" value="UniProtKB-KW"/>
</dbReference>
<evidence type="ECO:0000256" key="6">
    <source>
        <dbReference type="ARBA" id="ARBA00022970"/>
    </source>
</evidence>
<dbReference type="RefSeq" id="WP_343058137.1">
    <property type="nucleotide sequence ID" value="NZ_JACHHG010000001.1"/>
</dbReference>
<evidence type="ECO:0000256" key="1">
    <source>
        <dbReference type="ARBA" id="ARBA00022448"/>
    </source>
</evidence>
<dbReference type="PROSITE" id="PS50893">
    <property type="entry name" value="ABC_TRANSPORTER_2"/>
    <property type="match status" value="1"/>
</dbReference>
<evidence type="ECO:0000259" key="8">
    <source>
        <dbReference type="PROSITE" id="PS50893"/>
    </source>
</evidence>
<keyword evidence="10" id="KW-1185">Reference proteome</keyword>
<dbReference type="InterPro" id="IPR003593">
    <property type="entry name" value="AAA+_ATPase"/>
</dbReference>
<dbReference type="SMART" id="SM00382">
    <property type="entry name" value="AAA"/>
    <property type="match status" value="1"/>
</dbReference>
<keyword evidence="1" id="KW-0813">Transport</keyword>
<dbReference type="GO" id="GO:0005524">
    <property type="term" value="F:ATP binding"/>
    <property type="evidence" value="ECO:0007669"/>
    <property type="project" value="UniProtKB-KW"/>
</dbReference>
<name>A0A841HU22_9DEIO</name>
<reference evidence="9 10" key="1">
    <citation type="submission" date="2020-08" db="EMBL/GenBank/DDBJ databases">
        <title>Genomic Encyclopedia of Type Strains, Phase IV (KMG-IV): sequencing the most valuable type-strain genomes for metagenomic binning, comparative biology and taxonomic classification.</title>
        <authorList>
            <person name="Goeker M."/>
        </authorList>
    </citation>
    <scope>NUCLEOTIDE SEQUENCE [LARGE SCALE GENOMIC DNA]</scope>
    <source>
        <strain evidence="9 10">DSM 21458</strain>
    </source>
</reference>
<evidence type="ECO:0000256" key="2">
    <source>
        <dbReference type="ARBA" id="ARBA00022475"/>
    </source>
</evidence>
<comment type="caution">
    <text evidence="9">The sequence shown here is derived from an EMBL/GenBank/DDBJ whole genome shotgun (WGS) entry which is preliminary data.</text>
</comment>
<dbReference type="EMBL" id="JACHHG010000001">
    <property type="protein sequence ID" value="MBB6096931.1"/>
    <property type="molecule type" value="Genomic_DNA"/>
</dbReference>
<dbReference type="AlphaFoldDB" id="A0A841HU22"/>
<evidence type="ECO:0000256" key="5">
    <source>
        <dbReference type="ARBA" id="ARBA00022967"/>
    </source>
</evidence>
<proteinExistence type="predicted"/>
<evidence type="ECO:0000256" key="3">
    <source>
        <dbReference type="ARBA" id="ARBA00022741"/>
    </source>
</evidence>
<feature type="domain" description="ABC transporter" evidence="8">
    <location>
        <begin position="2"/>
        <end position="238"/>
    </location>
</feature>
<dbReference type="InterPro" id="IPR027417">
    <property type="entry name" value="P-loop_NTPase"/>
</dbReference>
<evidence type="ECO:0000313" key="10">
    <source>
        <dbReference type="Proteomes" id="UP000569951"/>
    </source>
</evidence>
<keyword evidence="3" id="KW-0547">Nucleotide-binding</keyword>
<dbReference type="InterPro" id="IPR050086">
    <property type="entry name" value="MetN_ABC_transporter-like"/>
</dbReference>
<dbReference type="InterPro" id="IPR017871">
    <property type="entry name" value="ABC_transporter-like_CS"/>
</dbReference>
<accession>A0A841HU22</accession>
<protein>
    <submittedName>
        <fullName evidence="9">D-methionine transport system ATP-binding protein</fullName>
    </submittedName>
</protein>
<dbReference type="Proteomes" id="UP000569951">
    <property type="component" value="Unassembled WGS sequence"/>
</dbReference>
<dbReference type="PROSITE" id="PS00211">
    <property type="entry name" value="ABC_TRANSPORTER_1"/>
    <property type="match status" value="1"/>
</dbReference>
<dbReference type="InterPro" id="IPR003439">
    <property type="entry name" value="ABC_transporter-like_ATP-bd"/>
</dbReference>
<keyword evidence="6" id="KW-0029">Amino-acid transport</keyword>
<dbReference type="Pfam" id="PF00005">
    <property type="entry name" value="ABC_tran"/>
    <property type="match status" value="1"/>
</dbReference>
<dbReference type="PANTHER" id="PTHR43166">
    <property type="entry name" value="AMINO ACID IMPORT ATP-BINDING PROTEIN"/>
    <property type="match status" value="1"/>
</dbReference>
<keyword evidence="5" id="KW-1278">Translocase</keyword>
<evidence type="ECO:0000256" key="4">
    <source>
        <dbReference type="ARBA" id="ARBA00022840"/>
    </source>
</evidence>
<dbReference type="Gene3D" id="3.40.50.300">
    <property type="entry name" value="P-loop containing nucleotide triphosphate hydrolases"/>
    <property type="match status" value="1"/>
</dbReference>
<evidence type="ECO:0000313" key="9">
    <source>
        <dbReference type="EMBL" id="MBB6096931.1"/>
    </source>
</evidence>
<evidence type="ECO:0000256" key="7">
    <source>
        <dbReference type="ARBA" id="ARBA00023136"/>
    </source>
</evidence>
<organism evidence="9 10">
    <name type="scientific">Deinobacterium chartae</name>
    <dbReference type="NCBI Taxonomy" id="521158"/>
    <lineage>
        <taxon>Bacteria</taxon>
        <taxon>Thermotogati</taxon>
        <taxon>Deinococcota</taxon>
        <taxon>Deinococci</taxon>
        <taxon>Deinococcales</taxon>
        <taxon>Deinococcaceae</taxon>
        <taxon>Deinobacterium</taxon>
    </lineage>
</organism>
<dbReference type="PANTHER" id="PTHR43166:SF30">
    <property type="entry name" value="METHIONINE IMPORT ATP-BINDING PROTEIN METN"/>
    <property type="match status" value="1"/>
</dbReference>
<dbReference type="GO" id="GO:0016887">
    <property type="term" value="F:ATP hydrolysis activity"/>
    <property type="evidence" value="ECO:0007669"/>
    <property type="project" value="InterPro"/>
</dbReference>
<keyword evidence="2" id="KW-1003">Cell membrane</keyword>
<sequence length="317" mass="33847">MIELVGVQKIYRGGTHALRDFSLEVPKGSVFGVLGPSGAGKSTFARLITGLETPDEGQVRVGGVDLARLKPAELRAVRARLGVVFQNFNLLAQRTAAGNVSLPLEFAGVPRYEREQRVAELLERVGLKGLEKRYPAQLSGGQRQRVGIARALAGHPDLLVADEATSALDPATAASILELLRDLQQQSGLTLVIITHQIEVVRSLCTHAAVLEAGQVAEVGPAADLLLRPRAQATRALLEAHRPQVPLEPGETLLRLSVRGDLDAALLRHLAQLELRIVQSHADTVGGVRVTELWLAVNGGEAAAARVRARLEAEVAA</sequence>
<dbReference type="SUPFAM" id="SSF52540">
    <property type="entry name" value="P-loop containing nucleoside triphosphate hydrolases"/>
    <property type="match status" value="1"/>
</dbReference>
<gene>
    <name evidence="9" type="ORF">HNR42_000343</name>
</gene>